<dbReference type="EMBL" id="KL367563">
    <property type="protein sequence ID" value="KFD63979.1"/>
    <property type="molecule type" value="Genomic_DNA"/>
</dbReference>
<protein>
    <submittedName>
        <fullName evidence="1">Uncharacterized protein</fullName>
    </submittedName>
</protein>
<proteinExistence type="predicted"/>
<dbReference type="Proteomes" id="UP000030764">
    <property type="component" value="Unassembled WGS sequence"/>
</dbReference>
<reference evidence="1 3" key="1">
    <citation type="journal article" date="2014" name="Nat. Genet.">
        <title>Genome and transcriptome of the porcine whipworm Trichuris suis.</title>
        <authorList>
            <person name="Jex A.R."/>
            <person name="Nejsum P."/>
            <person name="Schwarz E.M."/>
            <person name="Hu L."/>
            <person name="Young N.D."/>
            <person name="Hall R.S."/>
            <person name="Korhonen P.K."/>
            <person name="Liao S."/>
            <person name="Thamsborg S."/>
            <person name="Xia J."/>
            <person name="Xu P."/>
            <person name="Wang S."/>
            <person name="Scheerlinck J.P."/>
            <person name="Hofmann A."/>
            <person name="Sternberg P.W."/>
            <person name="Wang J."/>
            <person name="Gasser R.B."/>
        </authorList>
    </citation>
    <scope>NUCLEOTIDE SEQUENCE [LARGE SCALE GENOMIC DNA]</scope>
    <source>
        <strain evidence="2">DCEP-RM93F</strain>
        <strain evidence="1">DCEP-RM93M</strain>
    </source>
</reference>
<gene>
    <name evidence="1" type="ORF">M513_10525</name>
    <name evidence="2" type="ORF">M514_10525</name>
</gene>
<dbReference type="EMBL" id="KL363289">
    <property type="protein sequence ID" value="KFD48591.1"/>
    <property type="molecule type" value="Genomic_DNA"/>
</dbReference>
<dbReference type="AlphaFoldDB" id="A0A085LUE5"/>
<name>A0A085LUE5_9BILA</name>
<keyword evidence="3" id="KW-1185">Reference proteome</keyword>
<organism evidence="1 3">
    <name type="scientific">Trichuris suis</name>
    <name type="common">pig whipworm</name>
    <dbReference type="NCBI Taxonomy" id="68888"/>
    <lineage>
        <taxon>Eukaryota</taxon>
        <taxon>Metazoa</taxon>
        <taxon>Ecdysozoa</taxon>
        <taxon>Nematoda</taxon>
        <taxon>Enoplea</taxon>
        <taxon>Dorylaimia</taxon>
        <taxon>Trichinellida</taxon>
        <taxon>Trichuridae</taxon>
        <taxon>Trichuris</taxon>
    </lineage>
</organism>
<accession>A0A085LUE5</accession>
<evidence type="ECO:0000313" key="2">
    <source>
        <dbReference type="EMBL" id="KFD63979.1"/>
    </source>
</evidence>
<evidence type="ECO:0000313" key="3">
    <source>
        <dbReference type="Proteomes" id="UP000030764"/>
    </source>
</evidence>
<evidence type="ECO:0000313" key="1">
    <source>
        <dbReference type="EMBL" id="KFD48591.1"/>
    </source>
</evidence>
<dbReference type="Proteomes" id="UP000030758">
    <property type="component" value="Unassembled WGS sequence"/>
</dbReference>
<sequence>MSGSVGLLALSDAEPTIVKRLRSSATPGIPEVHGGGSAPLRTAVINEVLKQNSFKDFVFKNDKKKSVTATGMTQPVSVSLNNSFIPR</sequence>